<organism evidence="1 2">
    <name type="scientific">Methanolapillus africanus</name>
    <dbReference type="NCBI Taxonomy" id="3028297"/>
    <lineage>
        <taxon>Archaea</taxon>
        <taxon>Methanobacteriati</taxon>
        <taxon>Methanobacteriota</taxon>
        <taxon>Stenosarchaea group</taxon>
        <taxon>Methanomicrobia</taxon>
        <taxon>Methanosarcinales</taxon>
        <taxon>Methanosarcinaceae</taxon>
        <taxon>Methanolapillus</taxon>
    </lineage>
</organism>
<dbReference type="RefSeq" id="WP_338099374.1">
    <property type="nucleotide sequence ID" value="NZ_JAWDKD010000015.1"/>
</dbReference>
<reference evidence="1" key="1">
    <citation type="submission" date="2023-06" db="EMBL/GenBank/DDBJ databases">
        <title>Genome sequence of Methanosarcinaceae archaeon Ag5.</title>
        <authorList>
            <person name="Protasov E."/>
            <person name="Platt K."/>
            <person name="Poehlein A."/>
            <person name="Daniel R."/>
            <person name="Brune A."/>
        </authorList>
    </citation>
    <scope>NUCLEOTIDE SEQUENCE</scope>
    <source>
        <strain evidence="1">Ag5</strain>
    </source>
</reference>
<dbReference type="AlphaFoldDB" id="A0AAE4MI20"/>
<dbReference type="PROSITE" id="PS51257">
    <property type="entry name" value="PROKAR_LIPOPROTEIN"/>
    <property type="match status" value="1"/>
</dbReference>
<name>A0AAE4MI20_9EURY</name>
<comment type="caution">
    <text evidence="1">The sequence shown here is derived from an EMBL/GenBank/DDBJ whole genome shotgun (WGS) entry which is preliminary data.</text>
</comment>
<accession>A0AAE4MI20</accession>
<dbReference type="EMBL" id="JAWDKD010000015">
    <property type="protein sequence ID" value="MDV0446967.1"/>
    <property type="molecule type" value="Genomic_DNA"/>
</dbReference>
<proteinExistence type="predicted"/>
<sequence length="226" mass="25252">MKLKIVFVGLILLMSVLAAGCLDRILDESGEWQPPDYVTDKPISVDNTGIKTKHFGPGAAETVPEGTIRAYVMSNTFTTIDYISYDPVDAIKESDVVIYGTVKEIQCSWATSNGAAPFIGEVQTYERTNYSTNETYTVQQVEVGAEIQTFIYFTVDERVKGDCPDEINLWLPGGQMDNLVMYGLSSYTDYPASWDFKPGEQYFLCLKEYSDEYDLVGPYGVRPIVS</sequence>
<dbReference type="Proteomes" id="UP001271789">
    <property type="component" value="Unassembled WGS sequence"/>
</dbReference>
<protein>
    <submittedName>
        <fullName evidence="1">Uncharacterized protein</fullName>
    </submittedName>
</protein>
<evidence type="ECO:0000313" key="2">
    <source>
        <dbReference type="Proteomes" id="UP001271789"/>
    </source>
</evidence>
<gene>
    <name evidence="1" type="ORF">MsAg5_08350</name>
</gene>
<keyword evidence="2" id="KW-1185">Reference proteome</keyword>
<evidence type="ECO:0000313" key="1">
    <source>
        <dbReference type="EMBL" id="MDV0446967.1"/>
    </source>
</evidence>